<dbReference type="EMBL" id="AZBU02000006">
    <property type="protein sequence ID" value="TKR72795.1"/>
    <property type="molecule type" value="Genomic_DNA"/>
</dbReference>
<comment type="caution">
    <text evidence="1">The sequence shown here is derived from an EMBL/GenBank/DDBJ whole genome shotgun (WGS) entry which is preliminary data.</text>
</comment>
<keyword evidence="2" id="KW-1185">Reference proteome</keyword>
<evidence type="ECO:0000313" key="2">
    <source>
        <dbReference type="Proteomes" id="UP000298663"/>
    </source>
</evidence>
<organism evidence="1 2">
    <name type="scientific">Steinernema carpocapsae</name>
    <name type="common">Entomopathogenic nematode</name>
    <dbReference type="NCBI Taxonomy" id="34508"/>
    <lineage>
        <taxon>Eukaryota</taxon>
        <taxon>Metazoa</taxon>
        <taxon>Ecdysozoa</taxon>
        <taxon>Nematoda</taxon>
        <taxon>Chromadorea</taxon>
        <taxon>Rhabditida</taxon>
        <taxon>Tylenchina</taxon>
        <taxon>Panagrolaimomorpha</taxon>
        <taxon>Strongyloidoidea</taxon>
        <taxon>Steinernematidae</taxon>
        <taxon>Steinernema</taxon>
    </lineage>
</organism>
<reference evidence="1 2" key="2">
    <citation type="journal article" date="2019" name="G3 (Bethesda)">
        <title>Hybrid Assembly of the Genome of the Entomopathogenic Nematode Steinernema carpocapsae Identifies the X-Chromosome.</title>
        <authorList>
            <person name="Serra L."/>
            <person name="Macchietto M."/>
            <person name="Macias-Munoz A."/>
            <person name="McGill C.J."/>
            <person name="Rodriguez I.M."/>
            <person name="Rodriguez B."/>
            <person name="Murad R."/>
            <person name="Mortazavi A."/>
        </authorList>
    </citation>
    <scope>NUCLEOTIDE SEQUENCE [LARGE SCALE GENOMIC DNA]</scope>
    <source>
        <strain evidence="1 2">ALL</strain>
    </source>
</reference>
<dbReference type="Proteomes" id="UP000298663">
    <property type="component" value="Unassembled WGS sequence"/>
</dbReference>
<proteinExistence type="predicted"/>
<accession>A0A4V6A0T7</accession>
<dbReference type="AlphaFoldDB" id="A0A4V6A0T7"/>
<reference evidence="1 2" key="1">
    <citation type="journal article" date="2015" name="Genome Biol.">
        <title>Comparative genomics of Steinernema reveals deeply conserved gene regulatory networks.</title>
        <authorList>
            <person name="Dillman A.R."/>
            <person name="Macchietto M."/>
            <person name="Porter C.F."/>
            <person name="Rogers A."/>
            <person name="Williams B."/>
            <person name="Antoshechkin I."/>
            <person name="Lee M.M."/>
            <person name="Goodwin Z."/>
            <person name="Lu X."/>
            <person name="Lewis E.E."/>
            <person name="Goodrich-Blair H."/>
            <person name="Stock S.P."/>
            <person name="Adams B.J."/>
            <person name="Sternberg P.W."/>
            <person name="Mortazavi A."/>
        </authorList>
    </citation>
    <scope>NUCLEOTIDE SEQUENCE [LARGE SCALE GENOMIC DNA]</scope>
    <source>
        <strain evidence="1 2">ALL</strain>
    </source>
</reference>
<evidence type="ECO:0000313" key="1">
    <source>
        <dbReference type="EMBL" id="TKR72795.1"/>
    </source>
</evidence>
<protein>
    <submittedName>
        <fullName evidence="1">Uncharacterized protein</fullName>
    </submittedName>
</protein>
<sequence>MWVDRRTRQMLGVSLTDPVSLPTAFLDAWVRCSTFDPPFFSFKSILRPLHFCLFPYPLMSSLSWKLSKAAVLPTLFQSPHERLQAEIKIHNKFERLFVIAPFALERPYGTRRRSSVDLLASGTNRCSCGPK</sequence>
<name>A0A4V6A0T7_STECR</name>
<gene>
    <name evidence="1" type="ORF">L596_020197</name>
</gene>